<accession>A0A2G1ME14</accession>
<proteinExistence type="predicted"/>
<sequence>MRPMARLFALCLFLIGLLAQSVPIAAEAMPALHENAAMAAMTECADCPEQAMPGDDACHGVGACATGAAALDPVSPDWAFMSPIREVRRVFGGVAPIGGCPLPLLEPPRRLI</sequence>
<reference evidence="2 3" key="1">
    <citation type="submission" date="2017-08" db="EMBL/GenBank/DDBJ databases">
        <title>Draft Genome Sequence of Loktanella cinnabarina Strain XM1, Isolated from Coastal Surface Water.</title>
        <authorList>
            <person name="Ma R."/>
            <person name="Wang J."/>
            <person name="Wang Q."/>
            <person name="Ma Z."/>
            <person name="Li J."/>
            <person name="Chen L."/>
        </authorList>
    </citation>
    <scope>NUCLEOTIDE SEQUENCE [LARGE SCALE GENOMIC DNA]</scope>
    <source>
        <strain evidence="2 3">XM1</strain>
    </source>
</reference>
<feature type="signal peptide" evidence="1">
    <location>
        <begin position="1"/>
        <end position="25"/>
    </location>
</feature>
<dbReference type="AlphaFoldDB" id="A0A2G1ME14"/>
<evidence type="ECO:0000313" key="3">
    <source>
        <dbReference type="Proteomes" id="UP000221860"/>
    </source>
</evidence>
<comment type="caution">
    <text evidence="2">The sequence shown here is derived from an EMBL/GenBank/DDBJ whole genome shotgun (WGS) entry which is preliminary data.</text>
</comment>
<feature type="chain" id="PRO_5013787050" evidence="1">
    <location>
        <begin position="26"/>
        <end position="112"/>
    </location>
</feature>
<keyword evidence="3" id="KW-1185">Reference proteome</keyword>
<keyword evidence="1" id="KW-0732">Signal</keyword>
<protein>
    <submittedName>
        <fullName evidence="2">Uncharacterized protein</fullName>
    </submittedName>
</protein>
<dbReference type="OrthoDB" id="9912761at2"/>
<evidence type="ECO:0000256" key="1">
    <source>
        <dbReference type="SAM" id="SignalP"/>
    </source>
</evidence>
<organism evidence="2 3">
    <name type="scientific">Limimaricola cinnabarinus</name>
    <dbReference type="NCBI Taxonomy" id="1125964"/>
    <lineage>
        <taxon>Bacteria</taxon>
        <taxon>Pseudomonadati</taxon>
        <taxon>Pseudomonadota</taxon>
        <taxon>Alphaproteobacteria</taxon>
        <taxon>Rhodobacterales</taxon>
        <taxon>Paracoccaceae</taxon>
        <taxon>Limimaricola</taxon>
    </lineage>
</organism>
<gene>
    <name evidence="2" type="ORF">CJ301_13345</name>
</gene>
<dbReference type="Proteomes" id="UP000221860">
    <property type="component" value="Unassembled WGS sequence"/>
</dbReference>
<dbReference type="EMBL" id="NQWH01000022">
    <property type="protein sequence ID" value="PHP26968.1"/>
    <property type="molecule type" value="Genomic_DNA"/>
</dbReference>
<evidence type="ECO:0000313" key="2">
    <source>
        <dbReference type="EMBL" id="PHP26968.1"/>
    </source>
</evidence>
<name>A0A2G1ME14_9RHOB</name>